<sequence length="350" mass="38254">MWSNKIVAPLLLKRSTSTITRLGYPRCFLEQIRSLASITTTSTVVPPQQASPILNERPRRSLFSCPGAAPKFITKTQTLGADAVVLDLEDGVALEKKKDARILVTETLQNKGASFGNSELCVRINSLDTGRLALEDLQSVLPCERLDAIVLPKVEKASDVAFVSQMMDSLSPANRDVRIIAAIESALGLLNLREIAATSSEGRLDALVFASEDYCADLEAIRTDSATELLFARSQLVTTAKAYGLQAIDMVHIQFRDLEALEDECQRGRELGFTGKQAIHPSQVDTIHRAFSPSKKDVNFATLVVDEYQKTTAEGQGACVVDGMVVDFPVYKWAVKILKRAKNSGVKPDL</sequence>
<feature type="binding site" evidence="4">
    <location>
        <position position="123"/>
    </location>
    <ligand>
        <name>substrate</name>
    </ligand>
</feature>
<dbReference type="Pfam" id="PF03328">
    <property type="entry name" value="HpcH_HpaI"/>
    <property type="match status" value="1"/>
</dbReference>
<dbReference type="SUPFAM" id="SSF51621">
    <property type="entry name" value="Phosphoenolpyruvate/pyruvate domain"/>
    <property type="match status" value="1"/>
</dbReference>
<dbReference type="InterPro" id="IPR015813">
    <property type="entry name" value="Pyrv/PenolPyrv_kinase-like_dom"/>
</dbReference>
<dbReference type="PIRSF" id="PIRSF015582">
    <property type="entry name" value="Cit_lyase_B"/>
    <property type="match status" value="1"/>
</dbReference>
<name>A0AAD2JPL9_9STRA</name>
<evidence type="ECO:0000313" key="7">
    <source>
        <dbReference type="EMBL" id="CAJ1970164.1"/>
    </source>
</evidence>
<keyword evidence="2 5" id="KW-0479">Metal-binding</keyword>
<comment type="cofactor">
    <cofactor evidence="1">
        <name>Mg(2+)</name>
        <dbReference type="ChEBI" id="CHEBI:18420"/>
    </cofactor>
</comment>
<feature type="binding site" evidence="5">
    <location>
        <position position="213"/>
    </location>
    <ligand>
        <name>Mg(2+)</name>
        <dbReference type="ChEBI" id="CHEBI:18420"/>
    </ligand>
</feature>
<dbReference type="GO" id="GO:0003824">
    <property type="term" value="F:catalytic activity"/>
    <property type="evidence" value="ECO:0007669"/>
    <property type="project" value="InterPro"/>
</dbReference>
<comment type="caution">
    <text evidence="7">The sequence shown here is derived from an EMBL/GenBank/DDBJ whole genome shotgun (WGS) entry which is preliminary data.</text>
</comment>
<keyword evidence="8" id="KW-1185">Reference proteome</keyword>
<dbReference type="Proteomes" id="UP001295423">
    <property type="component" value="Unassembled WGS sequence"/>
</dbReference>
<dbReference type="InterPro" id="IPR005000">
    <property type="entry name" value="Aldolase/citrate-lyase_domain"/>
</dbReference>
<evidence type="ECO:0000256" key="2">
    <source>
        <dbReference type="ARBA" id="ARBA00022723"/>
    </source>
</evidence>
<evidence type="ECO:0000256" key="5">
    <source>
        <dbReference type="PIRSR" id="PIRSR015582-2"/>
    </source>
</evidence>
<evidence type="ECO:0000256" key="4">
    <source>
        <dbReference type="PIRSR" id="PIRSR015582-1"/>
    </source>
</evidence>
<dbReference type="InterPro" id="IPR040442">
    <property type="entry name" value="Pyrv_kinase-like_dom_sf"/>
</dbReference>
<organism evidence="7 8">
    <name type="scientific">Cylindrotheca closterium</name>
    <dbReference type="NCBI Taxonomy" id="2856"/>
    <lineage>
        <taxon>Eukaryota</taxon>
        <taxon>Sar</taxon>
        <taxon>Stramenopiles</taxon>
        <taxon>Ochrophyta</taxon>
        <taxon>Bacillariophyta</taxon>
        <taxon>Bacillariophyceae</taxon>
        <taxon>Bacillariophycidae</taxon>
        <taxon>Bacillariales</taxon>
        <taxon>Bacillariaceae</taxon>
        <taxon>Cylindrotheca</taxon>
    </lineage>
</organism>
<gene>
    <name evidence="7" type="ORF">CYCCA115_LOCUS24187</name>
</gene>
<proteinExistence type="predicted"/>
<accession>A0AAD2JPL9</accession>
<protein>
    <recommendedName>
        <fullName evidence="6">HpcH/HpaI aldolase/citrate lyase domain-containing protein</fullName>
    </recommendedName>
</protein>
<dbReference type="GO" id="GO:0006107">
    <property type="term" value="P:oxaloacetate metabolic process"/>
    <property type="evidence" value="ECO:0007669"/>
    <property type="project" value="TreeGrafter"/>
</dbReference>
<dbReference type="Gene3D" id="3.20.20.60">
    <property type="entry name" value="Phosphoenolpyruvate-binding domains"/>
    <property type="match status" value="1"/>
</dbReference>
<evidence type="ECO:0000256" key="3">
    <source>
        <dbReference type="ARBA" id="ARBA00022842"/>
    </source>
</evidence>
<feature type="binding site" evidence="5">
    <location>
        <position position="184"/>
    </location>
    <ligand>
        <name>Mg(2+)</name>
        <dbReference type="ChEBI" id="CHEBI:18420"/>
    </ligand>
</feature>
<feature type="binding site" evidence="4">
    <location>
        <position position="184"/>
    </location>
    <ligand>
        <name>substrate</name>
    </ligand>
</feature>
<dbReference type="PANTHER" id="PTHR32308">
    <property type="entry name" value="LYASE BETA SUBUNIT, PUTATIVE (AFU_ORTHOLOGUE AFUA_4G13030)-RELATED"/>
    <property type="match status" value="1"/>
</dbReference>
<dbReference type="GO" id="GO:0000287">
    <property type="term" value="F:magnesium ion binding"/>
    <property type="evidence" value="ECO:0007669"/>
    <property type="project" value="TreeGrafter"/>
</dbReference>
<evidence type="ECO:0000313" key="8">
    <source>
        <dbReference type="Proteomes" id="UP001295423"/>
    </source>
</evidence>
<dbReference type="PANTHER" id="PTHR32308:SF0">
    <property type="entry name" value="HPCH_HPAI ALDOLASE_CITRATE LYASE DOMAIN-CONTAINING PROTEIN"/>
    <property type="match status" value="1"/>
</dbReference>
<reference evidence="7" key="1">
    <citation type="submission" date="2023-08" db="EMBL/GenBank/DDBJ databases">
        <authorList>
            <person name="Audoor S."/>
            <person name="Bilcke G."/>
        </authorList>
    </citation>
    <scope>NUCLEOTIDE SEQUENCE</scope>
</reference>
<dbReference type="AlphaFoldDB" id="A0AAD2JPL9"/>
<feature type="domain" description="HpcH/HpaI aldolase/citrate lyase" evidence="6">
    <location>
        <begin position="61"/>
        <end position="281"/>
    </location>
</feature>
<keyword evidence="3 5" id="KW-0460">Magnesium</keyword>
<dbReference type="InterPro" id="IPR011206">
    <property type="entry name" value="Citrate_lyase_beta/mcl1/mcl2"/>
</dbReference>
<evidence type="ECO:0000259" key="6">
    <source>
        <dbReference type="Pfam" id="PF03328"/>
    </source>
</evidence>
<dbReference type="EMBL" id="CAKOGP040002469">
    <property type="protein sequence ID" value="CAJ1970164.1"/>
    <property type="molecule type" value="Genomic_DNA"/>
</dbReference>
<evidence type="ECO:0000256" key="1">
    <source>
        <dbReference type="ARBA" id="ARBA00001946"/>
    </source>
</evidence>